<name>A0AAN9EAD4_CROPI</name>
<organism evidence="2 3">
    <name type="scientific">Crotalaria pallida</name>
    <name type="common">Smooth rattlebox</name>
    <name type="synonym">Crotalaria striata</name>
    <dbReference type="NCBI Taxonomy" id="3830"/>
    <lineage>
        <taxon>Eukaryota</taxon>
        <taxon>Viridiplantae</taxon>
        <taxon>Streptophyta</taxon>
        <taxon>Embryophyta</taxon>
        <taxon>Tracheophyta</taxon>
        <taxon>Spermatophyta</taxon>
        <taxon>Magnoliopsida</taxon>
        <taxon>eudicotyledons</taxon>
        <taxon>Gunneridae</taxon>
        <taxon>Pentapetalae</taxon>
        <taxon>rosids</taxon>
        <taxon>fabids</taxon>
        <taxon>Fabales</taxon>
        <taxon>Fabaceae</taxon>
        <taxon>Papilionoideae</taxon>
        <taxon>50 kb inversion clade</taxon>
        <taxon>genistoids sensu lato</taxon>
        <taxon>core genistoids</taxon>
        <taxon>Crotalarieae</taxon>
        <taxon>Crotalaria</taxon>
    </lineage>
</organism>
<evidence type="ECO:0000313" key="3">
    <source>
        <dbReference type="Proteomes" id="UP001372338"/>
    </source>
</evidence>
<reference evidence="2 3" key="1">
    <citation type="submission" date="2024-01" db="EMBL/GenBank/DDBJ databases">
        <title>The genomes of 5 underutilized Papilionoideae crops provide insights into root nodulation and disease resistanc.</title>
        <authorList>
            <person name="Yuan L."/>
        </authorList>
    </citation>
    <scope>NUCLEOTIDE SEQUENCE [LARGE SCALE GENOMIC DNA]</scope>
    <source>
        <strain evidence="2">ZHUSHIDOU_FW_LH</strain>
        <tissue evidence="2">Leaf</tissue>
    </source>
</reference>
<gene>
    <name evidence="2" type="ORF">RIF29_35511</name>
</gene>
<dbReference type="EMBL" id="JAYWIO010000007">
    <property type="protein sequence ID" value="KAK7251907.1"/>
    <property type="molecule type" value="Genomic_DNA"/>
</dbReference>
<proteinExistence type="predicted"/>
<accession>A0AAN9EAD4</accession>
<comment type="caution">
    <text evidence="2">The sequence shown here is derived from an EMBL/GenBank/DDBJ whole genome shotgun (WGS) entry which is preliminary data.</text>
</comment>
<dbReference type="AlphaFoldDB" id="A0AAN9EAD4"/>
<keyword evidence="1" id="KW-1133">Transmembrane helix</keyword>
<sequence>MRTHAPHQGSDDVSALLNHIIFVILCCYAFLPIDERVSAPARFHVQAKLALSFLFFFLFISSSSASVLETLKRDEPEEEILLLWLWEWTLVRRGWVVVFFFQESEYE</sequence>
<keyword evidence="1" id="KW-0472">Membrane</keyword>
<protein>
    <submittedName>
        <fullName evidence="2">Uncharacterized protein</fullName>
    </submittedName>
</protein>
<evidence type="ECO:0000256" key="1">
    <source>
        <dbReference type="SAM" id="Phobius"/>
    </source>
</evidence>
<feature type="transmembrane region" description="Helical" evidence="1">
    <location>
        <begin position="51"/>
        <end position="68"/>
    </location>
</feature>
<keyword evidence="1" id="KW-0812">Transmembrane</keyword>
<feature type="transmembrane region" description="Helical" evidence="1">
    <location>
        <begin position="12"/>
        <end position="31"/>
    </location>
</feature>
<dbReference type="Proteomes" id="UP001372338">
    <property type="component" value="Unassembled WGS sequence"/>
</dbReference>
<evidence type="ECO:0000313" key="2">
    <source>
        <dbReference type="EMBL" id="KAK7251907.1"/>
    </source>
</evidence>
<keyword evidence="3" id="KW-1185">Reference proteome</keyword>